<feature type="domain" description="CCHC-type" evidence="4">
    <location>
        <begin position="801"/>
        <end position="816"/>
    </location>
</feature>
<sequence>EKKILTLAMSHSQGYLDEALTVEVDPNLRGSHQFPESVPETLTRPPDIASLRQWGQLKIPSGKHAGKTFSEAHQDLGYRHQVWNRRAVSSWLRSFQMYCRMVQHMRPDETAMSSTQVIAEPVMAQSPQPNKAAKPITKVKEAMNQTRPSTTVGKWIEVEKSNQVASSQGRVNKRGSTTASSNRMSTEADPEKIQKLRTQIAILERELANELKIPDDSSDEKLYGKFANLNMSKGIKAFEKITQKAGTGEVVEDELMNPEGDGEGGSESYPPEGGESASPEGIEFRDSLRRREMARKAFLTADNSSALRIVDEVIRSCKNYVPLEGIPDDGPCDEMPEPNQPQISASLSELPSQPEGENFPTTLECLLIRERLEENCRLRWINSKAMLADCLTKSMDGEVLRRALQLGRYALFDENKVLQERADKRLSRGKDFVYYQLLDETAEDHRPRGVWLDPEPRGRSRSRDRQPPALRPPAGRARRGPRPDLPEPEPEPEPGSLTPRYLGWPITGNSSAGSTEARPESIANFLVRESLYYEEFVESLLALKDEQQGGTMKDVFDFSESSSSSDEDGKDDDDDDKKSRKSKASESKTSDAKGSYKRVPTEEPSQHRGPRGGDSVPGDSPHGSRPFSRRAPPSLAGSGSFDSFILKQLRGWRLLSGACLSAEEWRAVLASTNNKLDYESVSVALTILYDDQIQFQRGGHQHQALQRGPQLFSLAEDEDWYGESSWWDDWDSWANYAGWHEDDEEWPADEPGADPEPSDDTKKENDAMAQQTWAQAHKSTQLAKKDRGFGKAAGKGSSDGCHICGHPGHYARDCPDRQAPKGKGRMHHMGYYEDDSLYAFQKGKGKSKGKYGKNMHLMDELFYMRGKGFGNNMKGKGKSKTKNTGVVNAYYADYEEPYGYHVLDFKEEVLDLQAAATETPPRAAEISLASLDNKSSAGPCGMLDSGATCSAGPESSIKNLVSALLKQDKSAKIHIDGKRCPRFRYGSGKWGKALFRISMESSLSSHTFHAYALPDPEESKEPWFNDSMLVPVLIGMDFIEEKELYLDFERTVTADLRDPRAKSHQWPCMGNHTKAKPQSNKWGQWTNCAVCGLRMEYIPKKGAPASDTHQPNPAMVLRALKELQQLLPGGALPEEALVRVVIDKVVAEERMTTLLEEYQRQLETAKKKVIKGQQAMMTAGRGQPSSGVPSGYHPEMPTSPPRSTTSWEQVTPQQSPPQRTADEIMELLTPEERNQLMQRVQHRAAQDTADSKNVHPLPLRVGQAMVNTMHYIHDEFNDVLAETVYGDKPVVWEVFCSPDSELSHQCSLNGMEAVRINLANGFDLYKEESWNQLYKLYRKKPPSKAWFSPRCTFYCDWVDLNYKHRPEVLAKYQRRERKMLRQMTDFMLFLASKGVEIYWEWPLRCRGWREAVVQSFMQKFQALYGELWECRIDGCRFGLKSAHGNFIKKSWKVVTSSQEFYNRFRLKCCLNNHQHEWIAGVETNRSAYYPVQMCQSIARCWRSLLMPARWTRMLWTAPVEGVDPFCEALYIQNEIYTESEGWLHPAEVLPPCGDLPSEAEERERDQPDADLPGHAEEIKTTEDEDYKDVTPQMLTRWKAQLSKFHRAAGHPTSRNLARMLTDAQVEKWKVKEALKYRCAICEEQKPGGKSSKQVPPISLRPLPQAWEHLGIDIGEWEVPTQNLKVKFILLMDMATHYRVTEVLASYAFGETYVETSNDVIKCLISRWLMDKPRPKILIPDNANTLISQQVIELMADLGIAVMPPPDNESWAHGVVERNIGHLKEAASRIHKSTPDMEPGHAIALATAALNSTEFVQGYSSIQWAFGHQATLGDDELRQQLSLPVERQQDQFLQLLTQRQVAEEHARRAKASLMMSKLRNTSIRQPVRHRHTTRPRWVGPGRVVFHELVAGQDEQDRRQIVWVILGNILYRASVHSVRTLSEREQAIFEAQGDESHRWKHLTDMIPRRNYVDLEGEEPMDGEIEGPFLPDKPNTETVIGPKVRFNSKYRMDGVGRPLYADGTPVSFRPLPADPQQEIGDDKVNDYESEGYSPDYEQDVPPVPAEEAIFDGDPPEAPLRRFSTSSRTPLTTAIDDTENAENAEPELDDTAPVEPDLKKFKADEDEDPGDGLYLDLNQAILETNEAYVFDLELDWSSNRQRKMFLRDPSAYLVKKINSSEVVYRKLSDEDRKLFDHAKASEVSSFIKTAAVRRCLSQEEAKRAAQSDRVLRTKEMEQEELYTSGVPELKKFVKGVIGTDSRGGFDAINKNESPLLGLSNVRSALQAFQLREQLQEPKRRDTNAPTGIFSPFLLPGSIRR</sequence>
<gene>
    <name evidence="6" type="ORF">C1SCF055_LOCUS27999</name>
</gene>
<keyword evidence="8" id="KW-1185">Reference proteome</keyword>
<keyword evidence="2" id="KW-0175">Coiled coil</keyword>
<dbReference type="InterPro" id="IPR036397">
    <property type="entry name" value="RNaseH_sf"/>
</dbReference>
<feature type="non-terminal residue" evidence="6">
    <location>
        <position position="1"/>
    </location>
</feature>
<feature type="compositionally biased region" description="Low complexity" evidence="3">
    <location>
        <begin position="266"/>
        <end position="281"/>
    </location>
</feature>
<proteinExistence type="predicted"/>
<evidence type="ECO:0000259" key="5">
    <source>
        <dbReference type="PROSITE" id="PS50994"/>
    </source>
</evidence>
<feature type="compositionally biased region" description="Acidic residues" evidence="3">
    <location>
        <begin position="2092"/>
        <end position="2108"/>
    </location>
</feature>
<dbReference type="SUPFAM" id="SSF57756">
    <property type="entry name" value="Retrovirus zinc finger-like domains"/>
    <property type="match status" value="1"/>
</dbReference>
<feature type="region of interest" description="Disordered" evidence="3">
    <location>
        <begin position="162"/>
        <end position="191"/>
    </location>
</feature>
<dbReference type="GO" id="GO:0015074">
    <property type="term" value="P:DNA integration"/>
    <property type="evidence" value="ECO:0007669"/>
    <property type="project" value="InterPro"/>
</dbReference>
<organism evidence="6">
    <name type="scientific">Cladocopium goreaui</name>
    <dbReference type="NCBI Taxonomy" id="2562237"/>
    <lineage>
        <taxon>Eukaryota</taxon>
        <taxon>Sar</taxon>
        <taxon>Alveolata</taxon>
        <taxon>Dinophyceae</taxon>
        <taxon>Suessiales</taxon>
        <taxon>Symbiodiniaceae</taxon>
        <taxon>Cladocopium</taxon>
    </lineage>
</organism>
<dbReference type="PROSITE" id="PS50994">
    <property type="entry name" value="INTEGRASE"/>
    <property type="match status" value="1"/>
</dbReference>
<feature type="compositionally biased region" description="Polar residues" evidence="3">
    <location>
        <begin position="162"/>
        <end position="185"/>
    </location>
</feature>
<dbReference type="EMBL" id="CAMXCT010003024">
    <property type="protein sequence ID" value="CAI4002012.1"/>
    <property type="molecule type" value="Genomic_DNA"/>
</dbReference>
<dbReference type="OrthoDB" id="1111734at2759"/>
<feature type="region of interest" description="Disordered" evidence="3">
    <location>
        <begin position="330"/>
        <end position="357"/>
    </location>
</feature>
<feature type="compositionally biased region" description="Polar residues" evidence="3">
    <location>
        <begin position="340"/>
        <end position="351"/>
    </location>
</feature>
<dbReference type="InterPro" id="IPR036875">
    <property type="entry name" value="Znf_CCHC_sf"/>
</dbReference>
<accession>A0A9P1D3P2</accession>
<dbReference type="GO" id="GO:0003676">
    <property type="term" value="F:nucleic acid binding"/>
    <property type="evidence" value="ECO:0007669"/>
    <property type="project" value="InterPro"/>
</dbReference>
<feature type="region of interest" description="Disordered" evidence="3">
    <location>
        <begin position="248"/>
        <end position="281"/>
    </location>
</feature>
<feature type="non-terminal residue" evidence="6">
    <location>
        <position position="2316"/>
    </location>
</feature>
<dbReference type="Gene3D" id="4.10.60.10">
    <property type="entry name" value="Zinc finger, CCHC-type"/>
    <property type="match status" value="1"/>
</dbReference>
<evidence type="ECO:0000256" key="3">
    <source>
        <dbReference type="SAM" id="MobiDB-lite"/>
    </source>
</evidence>
<feature type="region of interest" description="Disordered" evidence="3">
    <location>
        <begin position="2068"/>
        <end position="2111"/>
    </location>
</feature>
<feature type="compositionally biased region" description="Basic and acidic residues" evidence="3">
    <location>
        <begin position="1559"/>
        <end position="1581"/>
    </location>
</feature>
<name>A0A9P1D3P2_9DINO</name>
<dbReference type="EMBL" id="CAMXCT020003024">
    <property type="protein sequence ID" value="CAL1155387.1"/>
    <property type="molecule type" value="Genomic_DNA"/>
</dbReference>
<feature type="region of interest" description="Disordered" evidence="3">
    <location>
        <begin position="742"/>
        <end position="791"/>
    </location>
</feature>
<keyword evidence="1" id="KW-0479">Metal-binding</keyword>
<feature type="compositionally biased region" description="Acidic residues" evidence="3">
    <location>
        <begin position="742"/>
        <end position="758"/>
    </location>
</feature>
<evidence type="ECO:0000256" key="2">
    <source>
        <dbReference type="SAM" id="Coils"/>
    </source>
</evidence>
<dbReference type="Proteomes" id="UP001152797">
    <property type="component" value="Unassembled WGS sequence"/>
</dbReference>
<evidence type="ECO:0000313" key="7">
    <source>
        <dbReference type="EMBL" id="CAL4789324.1"/>
    </source>
</evidence>
<feature type="compositionally biased region" description="Polar residues" evidence="3">
    <location>
        <begin position="768"/>
        <end position="782"/>
    </location>
</feature>
<dbReference type="SMART" id="SM00343">
    <property type="entry name" value="ZnF_C2HC"/>
    <property type="match status" value="1"/>
</dbReference>
<dbReference type="InterPro" id="IPR001584">
    <property type="entry name" value="Integrase_cat-core"/>
</dbReference>
<feature type="coiled-coil region" evidence="2">
    <location>
        <begin position="1148"/>
        <end position="1175"/>
    </location>
</feature>
<feature type="compositionally biased region" description="Basic and acidic residues" evidence="3">
    <location>
        <begin position="454"/>
        <end position="466"/>
    </location>
</feature>
<evidence type="ECO:0000256" key="1">
    <source>
        <dbReference type="PROSITE-ProRule" id="PRU00047"/>
    </source>
</evidence>
<feature type="compositionally biased region" description="Polar residues" evidence="3">
    <location>
        <begin position="2079"/>
        <end position="2088"/>
    </location>
</feature>
<feature type="region of interest" description="Disordered" evidence="3">
    <location>
        <begin position="1553"/>
        <end position="1586"/>
    </location>
</feature>
<reference evidence="6" key="1">
    <citation type="submission" date="2022-10" db="EMBL/GenBank/DDBJ databases">
        <authorList>
            <person name="Chen Y."/>
            <person name="Dougan E. K."/>
            <person name="Chan C."/>
            <person name="Rhodes N."/>
            <person name="Thang M."/>
        </authorList>
    </citation>
    <scope>NUCLEOTIDE SEQUENCE</scope>
</reference>
<feature type="compositionally biased region" description="Acidic residues" evidence="3">
    <location>
        <begin position="565"/>
        <end position="575"/>
    </location>
</feature>
<dbReference type="SUPFAM" id="SSF53098">
    <property type="entry name" value="Ribonuclease H-like"/>
    <property type="match status" value="1"/>
</dbReference>
<keyword evidence="1" id="KW-0863">Zinc-finger</keyword>
<comment type="caution">
    <text evidence="6">The sequence shown here is derived from an EMBL/GenBank/DDBJ whole genome shotgun (WGS) entry which is preliminary data.</text>
</comment>
<dbReference type="InterPro" id="IPR012337">
    <property type="entry name" value="RNaseH-like_sf"/>
</dbReference>
<feature type="region of interest" description="Disordered" evidence="3">
    <location>
        <begin position="555"/>
        <end position="635"/>
    </location>
</feature>
<dbReference type="PROSITE" id="PS50158">
    <property type="entry name" value="ZF_CCHC"/>
    <property type="match status" value="1"/>
</dbReference>
<dbReference type="EMBL" id="CAMXCT030003024">
    <property type="protein sequence ID" value="CAL4789324.1"/>
    <property type="molecule type" value="Genomic_DNA"/>
</dbReference>
<feature type="compositionally biased region" description="Polar residues" evidence="3">
    <location>
        <begin position="1201"/>
        <end position="1218"/>
    </location>
</feature>
<feature type="region of interest" description="Disordered" evidence="3">
    <location>
        <begin position="447"/>
        <end position="518"/>
    </location>
</feature>
<keyword evidence="1" id="KW-0862">Zinc</keyword>
<evidence type="ECO:0000313" key="6">
    <source>
        <dbReference type="EMBL" id="CAI4002012.1"/>
    </source>
</evidence>
<dbReference type="Gene3D" id="3.30.420.10">
    <property type="entry name" value="Ribonuclease H-like superfamily/Ribonuclease H"/>
    <property type="match status" value="1"/>
</dbReference>
<feature type="region of interest" description="Disordered" evidence="3">
    <location>
        <begin position="1178"/>
        <end position="1219"/>
    </location>
</feature>
<feature type="domain" description="Integrase catalytic" evidence="5">
    <location>
        <begin position="1657"/>
        <end position="1830"/>
    </location>
</feature>
<dbReference type="InterPro" id="IPR001878">
    <property type="entry name" value="Znf_CCHC"/>
</dbReference>
<feature type="compositionally biased region" description="Acidic residues" evidence="3">
    <location>
        <begin position="250"/>
        <end position="264"/>
    </location>
</feature>
<reference evidence="7 8" key="2">
    <citation type="submission" date="2024-05" db="EMBL/GenBank/DDBJ databases">
        <authorList>
            <person name="Chen Y."/>
            <person name="Shah S."/>
            <person name="Dougan E. K."/>
            <person name="Thang M."/>
            <person name="Chan C."/>
        </authorList>
    </citation>
    <scope>NUCLEOTIDE SEQUENCE [LARGE SCALE GENOMIC DNA]</scope>
</reference>
<evidence type="ECO:0000313" key="8">
    <source>
        <dbReference type="Proteomes" id="UP001152797"/>
    </source>
</evidence>
<evidence type="ECO:0000259" key="4">
    <source>
        <dbReference type="PROSITE" id="PS50158"/>
    </source>
</evidence>
<protein>
    <submittedName>
        <fullName evidence="7">Copia protein</fullName>
    </submittedName>
</protein>
<dbReference type="GO" id="GO:0008270">
    <property type="term" value="F:zinc ion binding"/>
    <property type="evidence" value="ECO:0007669"/>
    <property type="project" value="UniProtKB-KW"/>
</dbReference>